<evidence type="ECO:0000256" key="1">
    <source>
        <dbReference type="ARBA" id="ARBA00004604"/>
    </source>
</evidence>
<comment type="similarity">
    <text evidence="2 7">Belongs to the HEATR1/UTP10 family.</text>
</comment>
<dbReference type="GO" id="GO:0034455">
    <property type="term" value="C:t-UTP complex"/>
    <property type="evidence" value="ECO:0007669"/>
    <property type="project" value="TreeGrafter"/>
</dbReference>
<dbReference type="EnsemblMetazoa" id="AMIN001551-RA">
    <property type="protein sequence ID" value="AMIN001551-PA"/>
    <property type="gene ID" value="AMIN001551"/>
</dbReference>
<evidence type="ECO:0000256" key="7">
    <source>
        <dbReference type="RuleBase" id="RU367065"/>
    </source>
</evidence>
<dbReference type="InterPro" id="IPR012954">
    <property type="entry name" value="BP28_C_dom"/>
</dbReference>
<dbReference type="SMART" id="SM01036">
    <property type="entry name" value="BP28CT"/>
    <property type="match status" value="1"/>
</dbReference>
<keyword evidence="6 7" id="KW-0687">Ribonucleoprotein</keyword>
<keyword evidence="3 7" id="KW-0690">Ribosome biogenesis</keyword>
<evidence type="ECO:0000313" key="9">
    <source>
        <dbReference type="EnsemblMetazoa" id="AMIN001551-PA"/>
    </source>
</evidence>
<dbReference type="Pfam" id="PF23243">
    <property type="entry name" value="HEAT_HEATR1"/>
    <property type="match status" value="1"/>
</dbReference>
<evidence type="ECO:0000256" key="4">
    <source>
        <dbReference type="ARBA" id="ARBA00022552"/>
    </source>
</evidence>
<evidence type="ECO:0000256" key="5">
    <source>
        <dbReference type="ARBA" id="ARBA00023242"/>
    </source>
</evidence>
<dbReference type="VEuPathDB" id="VectorBase:AMIN001551"/>
<feature type="domain" description="BP28 C-terminal" evidence="8">
    <location>
        <begin position="1872"/>
        <end position="2030"/>
    </location>
</feature>
<keyword evidence="10" id="KW-1185">Reference proteome</keyword>
<dbReference type="SUPFAM" id="SSF48371">
    <property type="entry name" value="ARM repeat"/>
    <property type="match status" value="2"/>
</dbReference>
<evidence type="ECO:0000256" key="6">
    <source>
        <dbReference type="ARBA" id="ARBA00023274"/>
    </source>
</evidence>
<protein>
    <recommendedName>
        <fullName evidence="7">HEAT repeat-containing protein 1</fullName>
    </recommendedName>
</protein>
<dbReference type="GO" id="GO:0032040">
    <property type="term" value="C:small-subunit processome"/>
    <property type="evidence" value="ECO:0007669"/>
    <property type="project" value="TreeGrafter"/>
</dbReference>
<dbReference type="InterPro" id="IPR022125">
    <property type="entry name" value="U3snoRNP10_N"/>
</dbReference>
<dbReference type="InterPro" id="IPR040191">
    <property type="entry name" value="UTP10"/>
</dbReference>
<dbReference type="Proteomes" id="UP000075920">
    <property type="component" value="Unassembled WGS sequence"/>
</dbReference>
<evidence type="ECO:0000313" key="10">
    <source>
        <dbReference type="Proteomes" id="UP000075920"/>
    </source>
</evidence>
<dbReference type="Pfam" id="PF12397">
    <property type="entry name" value="U3snoRNP10"/>
    <property type="match status" value="1"/>
</dbReference>
<evidence type="ECO:0000256" key="3">
    <source>
        <dbReference type="ARBA" id="ARBA00022517"/>
    </source>
</evidence>
<dbReference type="STRING" id="112268.A0A182VU08"/>
<comment type="function">
    <text evidence="7">Involved in nucleolar processing of pre-18S ribosomal RNA.</text>
</comment>
<dbReference type="GO" id="GO:0045943">
    <property type="term" value="P:positive regulation of transcription by RNA polymerase I"/>
    <property type="evidence" value="ECO:0007669"/>
    <property type="project" value="TreeGrafter"/>
</dbReference>
<dbReference type="GO" id="GO:0000462">
    <property type="term" value="P:maturation of SSU-rRNA from tricistronic rRNA transcript (SSU-rRNA, 5.8S rRNA, LSU-rRNA)"/>
    <property type="evidence" value="ECO:0007669"/>
    <property type="project" value="TreeGrafter"/>
</dbReference>
<dbReference type="Gene3D" id="1.25.10.10">
    <property type="entry name" value="Leucine-rich Repeat Variant"/>
    <property type="match status" value="2"/>
</dbReference>
<dbReference type="Pfam" id="PF08146">
    <property type="entry name" value="BP28CT"/>
    <property type="match status" value="1"/>
</dbReference>
<dbReference type="GO" id="GO:0030515">
    <property type="term" value="F:snoRNA binding"/>
    <property type="evidence" value="ECO:0007669"/>
    <property type="project" value="TreeGrafter"/>
</dbReference>
<name>A0A182VU08_9DIPT</name>
<dbReference type="InterPro" id="IPR056473">
    <property type="entry name" value="HEAT_Utp10/HEAT1"/>
</dbReference>
<proteinExistence type="inferred from homology"/>
<dbReference type="GO" id="GO:0030686">
    <property type="term" value="C:90S preribosome"/>
    <property type="evidence" value="ECO:0007669"/>
    <property type="project" value="TreeGrafter"/>
</dbReference>
<accession>A0A182VU08</accession>
<dbReference type="PANTHER" id="PTHR13457">
    <property type="entry name" value="BAP28"/>
    <property type="match status" value="1"/>
</dbReference>
<keyword evidence="4 7" id="KW-0698">rRNA processing</keyword>
<evidence type="ECO:0000256" key="2">
    <source>
        <dbReference type="ARBA" id="ARBA00010559"/>
    </source>
</evidence>
<organism evidence="9 10">
    <name type="scientific">Anopheles minimus</name>
    <dbReference type="NCBI Taxonomy" id="112268"/>
    <lineage>
        <taxon>Eukaryota</taxon>
        <taxon>Metazoa</taxon>
        <taxon>Ecdysozoa</taxon>
        <taxon>Arthropoda</taxon>
        <taxon>Hexapoda</taxon>
        <taxon>Insecta</taxon>
        <taxon>Pterygota</taxon>
        <taxon>Neoptera</taxon>
        <taxon>Endopterygota</taxon>
        <taxon>Diptera</taxon>
        <taxon>Nematocera</taxon>
        <taxon>Culicoidea</taxon>
        <taxon>Culicidae</taxon>
        <taxon>Anophelinae</taxon>
        <taxon>Anopheles</taxon>
    </lineage>
</organism>
<keyword evidence="5 7" id="KW-0539">Nucleus</keyword>
<dbReference type="PANTHER" id="PTHR13457:SF1">
    <property type="entry name" value="HEAT REPEAT-CONTAINING PROTEIN 1"/>
    <property type="match status" value="1"/>
</dbReference>
<reference evidence="9" key="2">
    <citation type="submission" date="2020-05" db="UniProtKB">
        <authorList>
            <consortium name="EnsemblMetazoa"/>
        </authorList>
    </citation>
    <scope>IDENTIFICATION</scope>
    <source>
        <strain evidence="9">MINIMUS1</strain>
    </source>
</reference>
<dbReference type="InterPro" id="IPR016024">
    <property type="entry name" value="ARM-type_fold"/>
</dbReference>
<evidence type="ECO:0000259" key="8">
    <source>
        <dbReference type="SMART" id="SM01036"/>
    </source>
</evidence>
<reference evidence="10" key="1">
    <citation type="submission" date="2013-03" db="EMBL/GenBank/DDBJ databases">
        <title>The Genome Sequence of Anopheles minimus MINIMUS1.</title>
        <authorList>
            <consortium name="The Broad Institute Genomics Platform"/>
            <person name="Neafsey D.E."/>
            <person name="Walton C."/>
            <person name="Walker B."/>
            <person name="Young S.K."/>
            <person name="Zeng Q."/>
            <person name="Gargeya S."/>
            <person name="Fitzgerald M."/>
            <person name="Haas B."/>
            <person name="Abouelleil A."/>
            <person name="Allen A.W."/>
            <person name="Alvarado L."/>
            <person name="Arachchi H.M."/>
            <person name="Berlin A.M."/>
            <person name="Chapman S.B."/>
            <person name="Gainer-Dewar J."/>
            <person name="Goldberg J."/>
            <person name="Griggs A."/>
            <person name="Gujja S."/>
            <person name="Hansen M."/>
            <person name="Howarth C."/>
            <person name="Imamovic A."/>
            <person name="Ireland A."/>
            <person name="Larimer J."/>
            <person name="McCowan C."/>
            <person name="Murphy C."/>
            <person name="Pearson M."/>
            <person name="Poon T.W."/>
            <person name="Priest M."/>
            <person name="Roberts A."/>
            <person name="Saif S."/>
            <person name="Shea T."/>
            <person name="Sisk P."/>
            <person name="Sykes S."/>
            <person name="Wortman J."/>
            <person name="Nusbaum C."/>
            <person name="Birren B."/>
        </authorList>
    </citation>
    <scope>NUCLEOTIDE SEQUENCE [LARGE SCALE GENOMIC DNA]</scope>
    <source>
        <strain evidence="10">MINIMUS1</strain>
    </source>
</reference>
<dbReference type="InterPro" id="IPR011989">
    <property type="entry name" value="ARM-like"/>
</dbReference>
<comment type="subcellular location">
    <subcellularLocation>
        <location evidence="1 7">Nucleus</location>
        <location evidence="1 7">Nucleolus</location>
    </subcellularLocation>
</comment>
<sequence>VKQSITTNSTCVDVPHVSPTGTGSAPIIRKSYSVLRFICCLIADAKMATSLAAQLKRLAVPQTSTPQDVRKTASILFDSKEAASKDREVIFDIGVSGLEELIQMHGAFAQFEDTLFDKKSIDLQRSVENQAVNKKLDDNIKKFFYHLSPYFMLQPAHKCLEWLIRRFEIHSYNREAFVYLILPYHETRIFVRCVQTMQIEDTNDKLAFLAAVGKSGVPPSKRTIIEHCIRHPGFLKRYGSFVERAAKELGSKANALQATFAFYSTTTLGMLSNVDTVEENHVVAVLKTIANGLVSQAIDFAAGSLMIVGQMVMKTNLAESTLHHLIRRVCAVQHPALPTEATMLLVLIFQTQHEQIGTITEELMREIIRCKWLTPTLCIVKSDGIDVIVLYRKLLEKCLNEICCTKESLTVYSSFCEQLVLEIQLSDAEAEDVIQCVLDSYFRKDGQPTGETGSAKTDADDDTIDLDSDEEDFADKDQNVINWYSEFLKGFERQYPAAFDKIVKRVMKGQFSHKKRNALRNVLGFLLQASYNENETSVFENLFHYDADRRRHAVQYVVANMRTMKQKSRGKMDLLRDSVRERLEDDSCEVIADLLELPPAELVDVVGAEELLNKLSNLVLKCVANQSRWKAVTPRLIELLTDERIYGGVDITRLIITVYPLLFPIGDDPVGKENAAKLLSSSFAKQYLQTYFYGNEVQCNAMLKIMQDAGQSTNPVQVCFNVQLLSSALPTPCSVEQADRVLDYVVKLLTHHRFRYAPSSDIQCLQKKKLPQDLITIPIRYILERVTFEPIREINFERQSVALRLRLRIFNELLENYCAIDEKHDTVRTIFGDLLKSYLTRLYPQPEARIEFLSNFYTVHLIQLASSNETINFVISPMFQIRCQRLLISMLEQFQDSGCTITNNALINIVLALTSDSSVVRECTIKTIKRIVGLKKVNGLSKAMNNFLQKLYKRREEVTMDGEQLSLVVFTIFSVEEEKTLQPTLECFIARTADPSTPTYIMCGIMDLMILLDDPLVLLNVASKGVSIVEHVNQDNDRVMFDAFESKMLQLLTKRFNVEIIEHLMASEICQHLVMLALRCDKPLLLPLERKLYTPAIMMIKALGGEMLESLPKPYAKKLLQSIVESATLSQHPETNAIAGKLFKNNVIDAELVVDMLSAMYDGRALELPSKAKPGRKSIISVAPSERVLSSTVWKCGVTLLEHLQNKKKLENAHLLVPKLFECLKYCLDFEEQSAVEYVKQIVLSLLLCCIQKVDELITHGKMVQDESPFANAASMFKVEQIVQCIRGTQNPQTHHHALLLLAHVARYVPEQVLHNMMEIFTFVGSSIVRQDDAYSFQIISKIIETIVPIIALGGAAGTVTNTMEQVIPILKIFSDIILDVPEHRRILLYVKLLQTLGANEYLWVFLGVLIESDVMKGGHKAERQKATKSRAAAELALSELSKRMEVALAIASEFDSTVIIQTCTNLIDYLRDLPMEIEKRKNESEVMEVDTVDFVIFNVKTHTGRQLKHFKYSLVQFVGGLLSSVRVINKIAQLTETETLDMKKYYQNLIVGILTYVNAVSKMLDKLKEESSDEKIPLYWRAMLNNCYDILESTISLLSADILIIVVHGLLKHRFLMVRRKVIELLNNKLQYKLDYFNSNHYPGLIKLFDPLMELVQHIYEEENVVGTSFERMVIVQLSYIAVRHLSKILTQYDTKKVQSVLAVMMEELHGYKKNPNSQILSSLILCIGELCSNLGPYSINFLPQFMPMVNKFLNAQLQSADPFDILTSSIVLLTVKIVDTLARFISPYLCSMLVGLTKLYAMIEQKNDPRLGNMQSRLVMIWDNVASMIAPRLLIPAVEQCYHTLVADGELNAIGPLMTLLSTMFANMKSSNFTAIRSEVTDLFLTALQFRCYNSTKDAFTLAAIDAAEAHVIKAFVVLILKLSESTFRPLFYQVFEWSIRESASNDRAITFFNLCCHVAEALKSLFVLFASDLMAMAVKLLNATNRAKVDGTERKELHFEVESKNVTLVRYVLKTLYCIVLYDNQNFINAVRFDMLLGPVTDHLENELIIEEPEIRTLVIDCLAQMAVAVMDDSLWRQLNYQVLMKTRNNDAQVRLFALEACTEIARKLGECYAPLLPETIPFLAELMEDDNEDVEKAVHHSCREIGRATGEDLQKYF</sequence>